<accession>A0A835EZA9</accession>
<sequence length="99" mass="10665">MARSKVVAPLLLLFMVLLSGSWTCRPAAAARPLLGDDEGRRIEQAPASADSVIVLMPSAIWRLWDERPLLQMKQAGPGLSCKGSTWDPNNGCPTPPTNP</sequence>
<evidence type="ECO:0000313" key="4">
    <source>
        <dbReference type="Proteomes" id="UP000636709"/>
    </source>
</evidence>
<keyword evidence="2" id="KW-0732">Signal</keyword>
<comment type="caution">
    <text evidence="3">The sequence shown here is derived from an EMBL/GenBank/DDBJ whole genome shotgun (WGS) entry which is preliminary data.</text>
</comment>
<reference evidence="3" key="1">
    <citation type="submission" date="2020-07" db="EMBL/GenBank/DDBJ databases">
        <title>Genome sequence and genetic diversity analysis of an under-domesticated orphan crop, white fonio (Digitaria exilis).</title>
        <authorList>
            <person name="Bennetzen J.L."/>
            <person name="Chen S."/>
            <person name="Ma X."/>
            <person name="Wang X."/>
            <person name="Yssel A.E.J."/>
            <person name="Chaluvadi S.R."/>
            <person name="Johnson M."/>
            <person name="Gangashetty P."/>
            <person name="Hamidou F."/>
            <person name="Sanogo M.D."/>
            <person name="Zwaenepoel A."/>
            <person name="Wallace J."/>
            <person name="Van De Peer Y."/>
            <person name="Van Deynze A."/>
        </authorList>
    </citation>
    <scope>NUCLEOTIDE SEQUENCE</scope>
    <source>
        <tissue evidence="3">Leaves</tissue>
    </source>
</reference>
<keyword evidence="4" id="KW-1185">Reference proteome</keyword>
<gene>
    <name evidence="3" type="ORF">HU200_021588</name>
</gene>
<dbReference type="OrthoDB" id="686544at2759"/>
<evidence type="ECO:0000313" key="3">
    <source>
        <dbReference type="EMBL" id="KAF8723631.1"/>
    </source>
</evidence>
<evidence type="ECO:0000256" key="1">
    <source>
        <dbReference type="SAM" id="MobiDB-lite"/>
    </source>
</evidence>
<dbReference type="EMBL" id="JACEFO010001666">
    <property type="protein sequence ID" value="KAF8723631.1"/>
    <property type="molecule type" value="Genomic_DNA"/>
</dbReference>
<feature type="chain" id="PRO_5032770163" evidence="2">
    <location>
        <begin position="24"/>
        <end position="99"/>
    </location>
</feature>
<evidence type="ECO:0000256" key="2">
    <source>
        <dbReference type="SAM" id="SignalP"/>
    </source>
</evidence>
<dbReference type="AlphaFoldDB" id="A0A835EZA9"/>
<organism evidence="3 4">
    <name type="scientific">Digitaria exilis</name>
    <dbReference type="NCBI Taxonomy" id="1010633"/>
    <lineage>
        <taxon>Eukaryota</taxon>
        <taxon>Viridiplantae</taxon>
        <taxon>Streptophyta</taxon>
        <taxon>Embryophyta</taxon>
        <taxon>Tracheophyta</taxon>
        <taxon>Spermatophyta</taxon>
        <taxon>Magnoliopsida</taxon>
        <taxon>Liliopsida</taxon>
        <taxon>Poales</taxon>
        <taxon>Poaceae</taxon>
        <taxon>PACMAD clade</taxon>
        <taxon>Panicoideae</taxon>
        <taxon>Panicodae</taxon>
        <taxon>Paniceae</taxon>
        <taxon>Anthephorinae</taxon>
        <taxon>Digitaria</taxon>
    </lineage>
</organism>
<dbReference type="Proteomes" id="UP000636709">
    <property type="component" value="Unassembled WGS sequence"/>
</dbReference>
<proteinExistence type="predicted"/>
<protein>
    <submittedName>
        <fullName evidence="3">Uncharacterized protein</fullName>
    </submittedName>
</protein>
<name>A0A835EZA9_9POAL</name>
<feature type="region of interest" description="Disordered" evidence="1">
    <location>
        <begin position="78"/>
        <end position="99"/>
    </location>
</feature>
<feature type="signal peptide" evidence="2">
    <location>
        <begin position="1"/>
        <end position="23"/>
    </location>
</feature>